<accession>A0A1B0GIT7</accession>
<proteinExistence type="predicted"/>
<dbReference type="Proteomes" id="UP000092461">
    <property type="component" value="Unassembled WGS sequence"/>
</dbReference>
<name>A0A1B0GIT7_LUTLO</name>
<dbReference type="Pfam" id="PF15868">
    <property type="entry name" value="MBF2"/>
    <property type="match status" value="1"/>
</dbReference>
<dbReference type="EMBL" id="AJWK01017625">
    <property type="status" value="NOT_ANNOTATED_CDS"/>
    <property type="molecule type" value="Genomic_DNA"/>
</dbReference>
<dbReference type="InterPro" id="IPR031734">
    <property type="entry name" value="MBF2"/>
</dbReference>
<evidence type="ECO:0008006" key="4">
    <source>
        <dbReference type="Google" id="ProtNLM"/>
    </source>
</evidence>
<dbReference type="VEuPathDB" id="VectorBase:LLONM1_007581"/>
<feature type="chain" id="PRO_5008408357" description="Transcription activator mbf2" evidence="1">
    <location>
        <begin position="22"/>
        <end position="154"/>
    </location>
</feature>
<protein>
    <recommendedName>
        <fullName evidence="4">Transcription activator mbf2</fullName>
    </recommendedName>
</protein>
<sequence length="154" mass="16512">MNCLVFLLVVVCAAGFVLSDAEDVSAKIRIVDSISDFKLANPDVQLMKLDSQSVRAGKTIHYSLGGRVAGDRLVGTSRGSHSWAFPQNIQLSLNYPTNGGSGAVVTYVSIHVNQTSNQGRGYVLNGGIGQRFISIIIEANNTLNFSYNAEIYGV</sequence>
<dbReference type="AlphaFoldDB" id="A0A1B0GIT7"/>
<evidence type="ECO:0000313" key="3">
    <source>
        <dbReference type="Proteomes" id="UP000092461"/>
    </source>
</evidence>
<keyword evidence="1" id="KW-0732">Signal</keyword>
<dbReference type="VEuPathDB" id="VectorBase:LLOJ005584"/>
<evidence type="ECO:0000313" key="2">
    <source>
        <dbReference type="EnsemblMetazoa" id="LLOJ005584-PA"/>
    </source>
</evidence>
<keyword evidence="3" id="KW-1185">Reference proteome</keyword>
<feature type="signal peptide" evidence="1">
    <location>
        <begin position="1"/>
        <end position="21"/>
    </location>
</feature>
<organism evidence="2 3">
    <name type="scientific">Lutzomyia longipalpis</name>
    <name type="common">Sand fly</name>
    <dbReference type="NCBI Taxonomy" id="7200"/>
    <lineage>
        <taxon>Eukaryota</taxon>
        <taxon>Metazoa</taxon>
        <taxon>Ecdysozoa</taxon>
        <taxon>Arthropoda</taxon>
        <taxon>Hexapoda</taxon>
        <taxon>Insecta</taxon>
        <taxon>Pterygota</taxon>
        <taxon>Neoptera</taxon>
        <taxon>Endopterygota</taxon>
        <taxon>Diptera</taxon>
        <taxon>Nematocera</taxon>
        <taxon>Psychodoidea</taxon>
        <taxon>Psychodidae</taxon>
        <taxon>Lutzomyia</taxon>
        <taxon>Lutzomyia</taxon>
    </lineage>
</organism>
<dbReference type="EnsemblMetazoa" id="LLOJ005584-RA">
    <property type="protein sequence ID" value="LLOJ005584-PA"/>
    <property type="gene ID" value="LLOJ005584"/>
</dbReference>
<evidence type="ECO:0000256" key="1">
    <source>
        <dbReference type="SAM" id="SignalP"/>
    </source>
</evidence>
<reference evidence="2" key="1">
    <citation type="submission" date="2020-05" db="UniProtKB">
        <authorList>
            <consortium name="EnsemblMetazoa"/>
        </authorList>
    </citation>
    <scope>IDENTIFICATION</scope>
    <source>
        <strain evidence="2">Jacobina</strain>
    </source>
</reference>